<gene>
    <name evidence="7" type="ORF">FHL15_010067</name>
</gene>
<dbReference type="Proteomes" id="UP000319160">
    <property type="component" value="Unassembled WGS sequence"/>
</dbReference>
<evidence type="ECO:0000313" key="7">
    <source>
        <dbReference type="EMBL" id="TRX89048.1"/>
    </source>
</evidence>
<comment type="caution">
    <text evidence="7">The sequence shown here is derived from an EMBL/GenBank/DDBJ whole genome shotgun (WGS) entry which is preliminary data.</text>
</comment>
<dbReference type="EMBL" id="VFLP01000075">
    <property type="protein sequence ID" value="TRX89048.1"/>
    <property type="molecule type" value="Genomic_DNA"/>
</dbReference>
<evidence type="ECO:0008006" key="9">
    <source>
        <dbReference type="Google" id="ProtNLM"/>
    </source>
</evidence>
<reference evidence="8" key="1">
    <citation type="submission" date="2019-06" db="EMBL/GenBank/DDBJ databases">
        <title>Draft genome sequence of the griseofulvin-producing fungus Xylaria cubensis strain G536.</title>
        <authorList>
            <person name="Mead M.E."/>
            <person name="Raja H.A."/>
            <person name="Steenwyk J.L."/>
            <person name="Knowles S.L."/>
            <person name="Oberlies N.H."/>
            <person name="Rokas A."/>
        </authorList>
    </citation>
    <scope>NUCLEOTIDE SEQUENCE [LARGE SCALE GENOMIC DNA]</scope>
    <source>
        <strain evidence="8">G536</strain>
    </source>
</reference>
<keyword evidence="1" id="KW-0813">Transport</keyword>
<dbReference type="Pfam" id="PF16213">
    <property type="entry name" value="DCB"/>
    <property type="match status" value="1"/>
</dbReference>
<dbReference type="STRING" id="2512241.A0A553HM66"/>
<feature type="region of interest" description="Disordered" evidence="4">
    <location>
        <begin position="476"/>
        <end position="509"/>
    </location>
</feature>
<evidence type="ECO:0000259" key="6">
    <source>
        <dbReference type="Pfam" id="PF16213"/>
    </source>
</evidence>
<proteinExistence type="predicted"/>
<dbReference type="GO" id="GO:0015031">
    <property type="term" value="P:protein transport"/>
    <property type="evidence" value="ECO:0007669"/>
    <property type="project" value="UniProtKB-KW"/>
</dbReference>
<evidence type="ECO:0000256" key="4">
    <source>
        <dbReference type="SAM" id="MobiDB-lite"/>
    </source>
</evidence>
<dbReference type="OrthoDB" id="294853at2759"/>
<evidence type="ECO:0000256" key="3">
    <source>
        <dbReference type="SAM" id="Coils"/>
    </source>
</evidence>
<dbReference type="InterPro" id="IPR032691">
    <property type="entry name" value="Mon2/Sec7/BIG1-like_HUS"/>
</dbReference>
<keyword evidence="8" id="KW-1185">Reference proteome</keyword>
<dbReference type="InterPro" id="IPR032629">
    <property type="entry name" value="DCB_dom"/>
</dbReference>
<evidence type="ECO:0000259" key="5">
    <source>
        <dbReference type="Pfam" id="PF12783"/>
    </source>
</evidence>
<feature type="domain" description="Mon2/Sec7/BIG1-like dimerisation and cyclophilin-binding" evidence="6">
    <location>
        <begin position="4"/>
        <end position="175"/>
    </location>
</feature>
<sequence>MTTQLLATELANLIQESKRKHNDLRQAAEKSLDELKSIRATSEAPLAAELAQRVNFVNPFIIACGTKNAKFTGIAIVCLSRLILVGALPWSKLSPVLEALREATSAGLDVQLKILQALPTLLQNYAKDIRGDLLVTALNICFILQTSKNGVVGNTSAATLQQLIMAVFEKVTAEDKSTSDTEVVGEAPIDDGKKVQLRAAAMDAHRVFKDICLMTENHRPEYLRFTGLPQTFGLELIESVLSQHASLFLVHAEQAYTLRTRVMPFIIKSLNSKPNFATSVRLVRILYTMLKKHLSILPLEGGDALDTLTQLLDQDAAIWRRALCMEVFRGVFAEPALMRRIYTLYDNRKGQRGVLKSLTATFVRVSTEKPTVIGLGHQSTIPVADPYANMGASSDQAMLESSGVTGIIGGSVNEGHNTGISSQWSTVRVACIDQLDKAEPPAIPESYVYALTLSCITSLSEGLAKFILPLTVPGDGRSRKRAAKPSDTGRDSPAPAEANNTEDGKPVVDKVTTVTSLDRSSSFKKNPVPVNPLALKDHPLYADVKTCADIIEECWPAILATCSTFLYAALDSEYYHGLVRAFQKFAHVAGLLQLSTPRDAFLTTLGKAAVPPNVFTACLNAGSSKPTISSPTTETPNTILSNARGLLSVENLVTPVGAAGERQRQASIDASTTPQTINTRNLLCMRALLNLGIALGPTLGSSWSIILETLQQADFVLFINGKSAGKIPIVTKVSDSRAEAEAAGLLASFSTEIRAVETAASRLLESTVDFPNDAFVEIASAVCRLLEHQSETPSELSVQPGSPLPPPSPGPGLRTPSTQHRKLSGLAVTASSGPNQQDQFALAKIGDLAIINLDRLLLYPPDVSGWDQIISELIKALSSSAISAPVRGRGADILVRLMLDAAKAIGAQNDETRARVQLRILESLRASLNPLEEENRVASVATYATDVDIHKIILDGLKGLLDECGESLLSGWNVIFEIIGTIFLPRRLSAENSSDERITQQNLTTRSPRLIRSAFSSLQLDDDLNIALTTVTFFWDLSNFLSGKNKALPITDNLVGDFDDASLVEKASNAENASSDAALKLRFAVGSLTVPGAIQTLLRIFDAYGDQLTPEAWSVCIKAVIFRLIASIETELQALDHEECDEKTRHDWHDTAVVVLNGISSLLSNYLDVLTAHPTFNSYWQQLLSHFATLLDLQVLEINTATYKALTQMLSQSQSGSKQNFNKTTIDLAWDLWARGIPIAKTESTDKTPDNQSCLLAYVAALRDVYRLIQDDLTVERIRRMLTLLRDVMQTATPGAFIADIDHATPLQSQVLDVLKMIRTDVPGAPSALIAQTSEFVSLAFTDGGNAASQRTTQKRTYVAMSKASMVILQSLIQSHFADTDIYNNGALLTALDALSKPIVFKYQFPIITKSEQPWKQATKSTIAILESTLSQLISLDIPRATLQDMWHMIVVISNGITNADCEAPPDRVNIYDDEDFDITSFTQLRELIIPSLGAEVVPDKTRKLFAESLFRMSIIHEPSPVEFSIIYGKDGGDAVGLSSLYKTRRGRTIDPPPSKRSKMSYVCLEELFSLVASHNEAAMPQTTVQPRFPPPMPSSANAASEPLKMLRIRLARTTAPYLILRAALTLRTYIADQPLRGRMPQPLSQRKELARILERLVELKSEPEAIPDTPNVESDGRKHLLRLYTLIVGATRVASTSGDANISRLLTKALEVVGTELGV</sequence>
<evidence type="ECO:0000256" key="2">
    <source>
        <dbReference type="ARBA" id="ARBA00022927"/>
    </source>
</evidence>
<keyword evidence="3" id="KW-0175">Coiled coil</keyword>
<evidence type="ECO:0000313" key="8">
    <source>
        <dbReference type="Proteomes" id="UP000319160"/>
    </source>
</evidence>
<feature type="region of interest" description="Disordered" evidence="4">
    <location>
        <begin position="791"/>
        <end position="819"/>
    </location>
</feature>
<accession>A0A553HM66</accession>
<name>A0A553HM66_9PEZI</name>
<keyword evidence="2" id="KW-0653">Protein transport</keyword>
<dbReference type="GO" id="GO:0005794">
    <property type="term" value="C:Golgi apparatus"/>
    <property type="evidence" value="ECO:0007669"/>
    <property type="project" value="UniProtKB-ARBA"/>
</dbReference>
<dbReference type="InterPro" id="IPR016024">
    <property type="entry name" value="ARM-type_fold"/>
</dbReference>
<feature type="domain" description="Mon2/Sec7/BIG1-like HUS" evidence="5">
    <location>
        <begin position="201"/>
        <end position="352"/>
    </location>
</feature>
<evidence type="ECO:0000256" key="1">
    <source>
        <dbReference type="ARBA" id="ARBA00022448"/>
    </source>
</evidence>
<feature type="coiled-coil region" evidence="3">
    <location>
        <begin position="7"/>
        <end position="38"/>
    </location>
</feature>
<protein>
    <recommendedName>
        <fullName evidence="9">Endosomal peripheral membrane protein</fullName>
    </recommendedName>
</protein>
<dbReference type="Pfam" id="PF12783">
    <property type="entry name" value="Sec7-like_HUS"/>
    <property type="match status" value="1"/>
</dbReference>
<dbReference type="SUPFAM" id="SSF48371">
    <property type="entry name" value="ARM repeat"/>
    <property type="match status" value="1"/>
</dbReference>
<organism evidence="7 8">
    <name type="scientific">Xylaria flabelliformis</name>
    <dbReference type="NCBI Taxonomy" id="2512241"/>
    <lineage>
        <taxon>Eukaryota</taxon>
        <taxon>Fungi</taxon>
        <taxon>Dikarya</taxon>
        <taxon>Ascomycota</taxon>
        <taxon>Pezizomycotina</taxon>
        <taxon>Sordariomycetes</taxon>
        <taxon>Xylariomycetidae</taxon>
        <taxon>Xylariales</taxon>
        <taxon>Xylariaceae</taxon>
        <taxon>Xylaria</taxon>
    </lineage>
</organism>